<dbReference type="CDD" id="cd00077">
    <property type="entry name" value="HDc"/>
    <property type="match status" value="1"/>
</dbReference>
<feature type="region of interest" description="Disordered" evidence="4">
    <location>
        <begin position="50"/>
        <end position="72"/>
    </location>
</feature>
<dbReference type="Proteomes" id="UP001470230">
    <property type="component" value="Unassembled WGS sequence"/>
</dbReference>
<dbReference type="InterPro" id="IPR002073">
    <property type="entry name" value="PDEase_catalytic_dom"/>
</dbReference>
<keyword evidence="7" id="KW-1185">Reference proteome</keyword>
<evidence type="ECO:0000259" key="5">
    <source>
        <dbReference type="PROSITE" id="PS51845"/>
    </source>
</evidence>
<dbReference type="InterPro" id="IPR003607">
    <property type="entry name" value="HD/PDEase_dom"/>
</dbReference>
<dbReference type="PROSITE" id="PS51845">
    <property type="entry name" value="PDEASE_I_2"/>
    <property type="match status" value="1"/>
</dbReference>
<feature type="compositionally biased region" description="Basic residues" evidence="4">
    <location>
        <begin position="8"/>
        <end position="18"/>
    </location>
</feature>
<feature type="region of interest" description="Disordered" evidence="4">
    <location>
        <begin position="1107"/>
        <end position="1165"/>
    </location>
</feature>
<dbReference type="Gene3D" id="1.10.1300.10">
    <property type="entry name" value="3'5'-cyclic nucleotide phosphodiesterase, catalytic domain"/>
    <property type="match status" value="1"/>
</dbReference>
<dbReference type="Gene3D" id="3.30.450.40">
    <property type="match status" value="4"/>
</dbReference>
<dbReference type="InterPro" id="IPR003018">
    <property type="entry name" value="GAF"/>
</dbReference>
<dbReference type="Pfam" id="PF00233">
    <property type="entry name" value="PDEase_I"/>
    <property type="match status" value="1"/>
</dbReference>
<dbReference type="EMBL" id="JAPFFF010000011">
    <property type="protein sequence ID" value="KAK8878635.1"/>
    <property type="molecule type" value="Genomic_DNA"/>
</dbReference>
<evidence type="ECO:0000256" key="1">
    <source>
        <dbReference type="ARBA" id="ARBA00022535"/>
    </source>
</evidence>
<evidence type="ECO:0000313" key="6">
    <source>
        <dbReference type="EMBL" id="KAK8878635.1"/>
    </source>
</evidence>
<dbReference type="SMART" id="SM00065">
    <property type="entry name" value="GAF"/>
    <property type="match status" value="2"/>
</dbReference>
<dbReference type="SUPFAM" id="SSF55781">
    <property type="entry name" value="GAF domain-like"/>
    <property type="match status" value="4"/>
</dbReference>
<reference evidence="6 7" key="1">
    <citation type="submission" date="2024-04" db="EMBL/GenBank/DDBJ databases">
        <title>Tritrichomonas musculus Genome.</title>
        <authorList>
            <person name="Alves-Ferreira E."/>
            <person name="Grigg M."/>
            <person name="Lorenzi H."/>
            <person name="Galac M."/>
        </authorList>
    </citation>
    <scope>NUCLEOTIDE SEQUENCE [LARGE SCALE GENOMIC DNA]</scope>
    <source>
        <strain evidence="6 7">EAF2021</strain>
    </source>
</reference>
<sequence length="1165" mass="132063">MNRSFRSSFRKNTAKSKVSHIISRPQPTTNQALTKHSYVINSTASTICKGDAVSGSTSSRVGSSLGPDYNSQSSKPLFDTDQLIDSFIEKAASHPLYQCVELFLKEKFNVKSVIYWQEIPNAQVLYSYSLNLSNDHSSGIVGNCYFQRQIMRIPNASAHPSYSSRLDGKISQPNASLLLFPLFDWRNTLSAVCEIIRDNNNAEFTIEDEIFAKWFQKKFKNLSRWLKHPVLMSLMPSSSNYNNSGSESENSGNSARLLSYDDTLIHDIMQLTDRENFIINITKKLTANFDCRAFEIWKYEKKGDKIFRFNEPIDPTEAGIVGDSLTRDQTINCMTNKMSSSYNPKIDGEAEESILSIPVIERGKADDDNIIFSVVIRGSQHHIFTKDDEDALKHLAPFILLAYSNAEAYSNVNTAFNTSRIEQESLAALLEVVELLSSQLDTDKLTDIILEKGRQLTNSDRCSLFLLSEDKESLSSYYQTGLKTPIVIPATNGIAGKTLKEKKVLIIPDAYDTDFFDSTTDKQTGYRTKSILSVPIYSNHGEVIGVTEMMNKKPKPGESSQATIGFTEWDCKVIQIFNIFCGISLENARLFKESVGKTSQLTMFFNTAFSLSKSEDIHRLLSDILNNAKESVEAERAAIFLIDETQEIMTSFIVDGDKFPKQLPMSIGIAAAAAKKKKGILENDVYHCPEFNRSIDAQTGYKTRSIIATPVISPKGEVLGVVEMLNKTSKASKTAGFQEKDLETLNAFSTFVSVALQNSHLKEVALHGDVEVEMSKYITESERLSNQVPSKLALTEAEKTTVRSLNCFAPDFKGIGHFKELYYFFSIWNLLEKFKVSNEQFFRFIFTMRRQYTNTSYHNWTHACDVSQYVTYQMLLAKADQYLNSDEIFIILTAAICHDANHEGLNNVYNVKAETPLGILFKDTSVMEMHHITVAIPILLRTDINMFGCFDETESKKMWTLFIRLILATDMAHHFELVKKNQALWDDNEFSWDEPEHRLLAMQLLIKVADISNVSRPFEYADKWCDILNEEFFKQGDLEKSSGIGLTSPLNDREHPDKPKSQIGFYNFICLPLYSTIARIFPELQVNADSVKANLEVWKSLAAANEAKKKEEEEVKKKEEEEKKKKEEEEKEKNKEEEAPANSEEKKDNEAEKKEGGEDNTEKKE</sequence>
<gene>
    <name evidence="6" type="ORF">M9Y10_005415</name>
</gene>
<evidence type="ECO:0000256" key="2">
    <source>
        <dbReference type="ARBA" id="ARBA00022723"/>
    </source>
</evidence>
<feature type="domain" description="PDEase" evidence="5">
    <location>
        <begin position="784"/>
        <end position="1105"/>
    </location>
</feature>
<dbReference type="SUPFAM" id="SSF109604">
    <property type="entry name" value="HD-domain/PDEase-like"/>
    <property type="match status" value="1"/>
</dbReference>
<feature type="compositionally biased region" description="Low complexity" evidence="4">
    <location>
        <begin position="53"/>
        <end position="64"/>
    </location>
</feature>
<dbReference type="PRINTS" id="PR00387">
    <property type="entry name" value="PDIESTERASE1"/>
</dbReference>
<evidence type="ECO:0000313" key="7">
    <source>
        <dbReference type="Proteomes" id="UP001470230"/>
    </source>
</evidence>
<keyword evidence="2" id="KW-0479">Metal-binding</keyword>
<comment type="caution">
    <text evidence="6">The sequence shown here is derived from an EMBL/GenBank/DDBJ whole genome shotgun (WGS) entry which is preliminary data.</text>
</comment>
<feature type="region of interest" description="Disordered" evidence="4">
    <location>
        <begin position="1"/>
        <end position="26"/>
    </location>
</feature>
<name>A0ABR2JN71_9EUKA</name>
<organism evidence="6 7">
    <name type="scientific">Tritrichomonas musculus</name>
    <dbReference type="NCBI Taxonomy" id="1915356"/>
    <lineage>
        <taxon>Eukaryota</taxon>
        <taxon>Metamonada</taxon>
        <taxon>Parabasalia</taxon>
        <taxon>Tritrichomonadida</taxon>
        <taxon>Tritrichomonadidae</taxon>
        <taxon>Tritrichomonas</taxon>
    </lineage>
</organism>
<keyword evidence="1" id="KW-0140">cGMP</keyword>
<evidence type="ECO:0000256" key="3">
    <source>
        <dbReference type="ARBA" id="ARBA00022801"/>
    </source>
</evidence>
<dbReference type="Pfam" id="PF01590">
    <property type="entry name" value="GAF"/>
    <property type="match status" value="2"/>
</dbReference>
<accession>A0ABR2JN71</accession>
<dbReference type="InterPro" id="IPR029016">
    <property type="entry name" value="GAF-like_dom_sf"/>
</dbReference>
<dbReference type="PANTHER" id="PTHR11347">
    <property type="entry name" value="CYCLIC NUCLEOTIDE PHOSPHODIESTERASE"/>
    <property type="match status" value="1"/>
</dbReference>
<evidence type="ECO:0000256" key="4">
    <source>
        <dbReference type="SAM" id="MobiDB-lite"/>
    </source>
</evidence>
<keyword evidence="3" id="KW-0378">Hydrolase</keyword>
<protein>
    <recommendedName>
        <fullName evidence="5">PDEase domain-containing protein</fullName>
    </recommendedName>
</protein>
<dbReference type="InterPro" id="IPR023088">
    <property type="entry name" value="PDEase"/>
</dbReference>
<dbReference type="InterPro" id="IPR036971">
    <property type="entry name" value="PDEase_catalytic_dom_sf"/>
</dbReference>
<proteinExistence type="predicted"/>